<evidence type="ECO:0000256" key="4">
    <source>
        <dbReference type="ARBA" id="ARBA00022679"/>
    </source>
</evidence>
<keyword evidence="4" id="KW-0808">Transferase</keyword>
<dbReference type="GO" id="GO:0016758">
    <property type="term" value="F:hexosyltransferase activity"/>
    <property type="evidence" value="ECO:0007669"/>
    <property type="project" value="InterPro"/>
</dbReference>
<evidence type="ECO:0000256" key="3">
    <source>
        <dbReference type="ARBA" id="ARBA00022676"/>
    </source>
</evidence>
<evidence type="ECO:0000256" key="5">
    <source>
        <dbReference type="ARBA" id="ARBA00022692"/>
    </source>
</evidence>
<evidence type="ECO:0000313" key="11">
    <source>
        <dbReference type="EMBL" id="PZC77572.1"/>
    </source>
</evidence>
<evidence type="ECO:0000256" key="7">
    <source>
        <dbReference type="ARBA" id="ARBA00022989"/>
    </source>
</evidence>
<keyword evidence="3 10" id="KW-0328">Glycosyltransferase</keyword>
<name>A0A2W1BR41_HELAM</name>
<keyword evidence="8 10" id="KW-0333">Golgi apparatus</keyword>
<dbReference type="Pfam" id="PF01762">
    <property type="entry name" value="Galactosyl_T"/>
    <property type="match status" value="1"/>
</dbReference>
<dbReference type="EC" id="2.4.1.-" evidence="10"/>
<reference evidence="11 12" key="1">
    <citation type="journal article" date="2017" name="BMC Biol.">
        <title>Genomic innovations, transcriptional plasticity and gene loss underlying the evolution and divergence of two highly polyphagous and invasive Helicoverpa pest species.</title>
        <authorList>
            <person name="Pearce S.L."/>
            <person name="Clarke D.F."/>
            <person name="East P.D."/>
            <person name="Elfekih S."/>
            <person name="Gordon K.H."/>
            <person name="Jermiin L.S."/>
            <person name="McGaughran A."/>
            <person name="Oakeshott J.G."/>
            <person name="Papanikolaou A."/>
            <person name="Perera O.P."/>
            <person name="Rane R.V."/>
            <person name="Richards S."/>
            <person name="Tay W.T."/>
            <person name="Walsh T.K."/>
            <person name="Anderson A."/>
            <person name="Anderson C.J."/>
            <person name="Asgari S."/>
            <person name="Board P.G."/>
            <person name="Bretschneider A."/>
            <person name="Campbell P.M."/>
            <person name="Chertemps T."/>
            <person name="Christeller J.T."/>
            <person name="Coppin C.W."/>
            <person name="Downes S.J."/>
            <person name="Duan G."/>
            <person name="Farnsworth C.A."/>
            <person name="Good R.T."/>
            <person name="Han L.B."/>
            <person name="Han Y.C."/>
            <person name="Hatje K."/>
            <person name="Horne I."/>
            <person name="Huang Y.P."/>
            <person name="Hughes D.S."/>
            <person name="Jacquin-Joly E."/>
            <person name="James W."/>
            <person name="Jhangiani S."/>
            <person name="Kollmar M."/>
            <person name="Kuwar S.S."/>
            <person name="Li S."/>
            <person name="Liu N.Y."/>
            <person name="Maibeche M.T."/>
            <person name="Miller J.R."/>
            <person name="Montagne N."/>
            <person name="Perry T."/>
            <person name="Qu J."/>
            <person name="Song S.V."/>
            <person name="Sutton G.G."/>
            <person name="Vogel H."/>
            <person name="Walenz B.P."/>
            <person name="Xu W."/>
            <person name="Zhang H.J."/>
            <person name="Zou Z."/>
            <person name="Batterham P."/>
            <person name="Edwards O.R."/>
            <person name="Feyereisen R."/>
            <person name="Gibbs R.A."/>
            <person name="Heckel D.G."/>
            <person name="McGrath A."/>
            <person name="Robin C."/>
            <person name="Scherer S.E."/>
            <person name="Worley K.C."/>
            <person name="Wu Y.D."/>
        </authorList>
    </citation>
    <scope>NUCLEOTIDE SEQUENCE [LARGE SCALE GENOMIC DNA]</scope>
    <source>
        <strain evidence="11">Harm_GR_Male_#8</strain>
        <tissue evidence="11">Whole organism</tissue>
    </source>
</reference>
<gene>
    <name evidence="11" type="primary">HaOG203195</name>
    <name evidence="11" type="ORF">B5X24_HaOG203195</name>
</gene>
<evidence type="ECO:0000256" key="6">
    <source>
        <dbReference type="ARBA" id="ARBA00022968"/>
    </source>
</evidence>
<protein>
    <recommendedName>
        <fullName evidence="10">Hexosyltransferase</fullName>
        <ecNumber evidence="10">2.4.1.-</ecNumber>
    </recommendedName>
</protein>
<proteinExistence type="inferred from homology"/>
<dbReference type="Gene3D" id="3.90.550.50">
    <property type="match status" value="1"/>
</dbReference>
<dbReference type="GO" id="GO:0000139">
    <property type="term" value="C:Golgi membrane"/>
    <property type="evidence" value="ECO:0007669"/>
    <property type="project" value="UniProtKB-SubCell"/>
</dbReference>
<evidence type="ECO:0000256" key="2">
    <source>
        <dbReference type="ARBA" id="ARBA00008661"/>
    </source>
</evidence>
<dbReference type="PANTHER" id="PTHR11214">
    <property type="entry name" value="BETA-1,3-N-ACETYLGLUCOSAMINYLTRANSFERASE"/>
    <property type="match status" value="1"/>
</dbReference>
<dbReference type="OrthoDB" id="5512589at2759"/>
<dbReference type="PANTHER" id="PTHR11214:SF314">
    <property type="entry name" value="HEXOSYLTRANSFERASE"/>
    <property type="match status" value="1"/>
</dbReference>
<evidence type="ECO:0000313" key="12">
    <source>
        <dbReference type="Proteomes" id="UP000249218"/>
    </source>
</evidence>
<keyword evidence="12" id="KW-1185">Reference proteome</keyword>
<comment type="similarity">
    <text evidence="2 10">Belongs to the glycosyltransferase 31 family.</text>
</comment>
<keyword evidence="7 10" id="KW-1133">Transmembrane helix</keyword>
<dbReference type="EMBL" id="KZ149926">
    <property type="protein sequence ID" value="PZC77572.1"/>
    <property type="molecule type" value="Genomic_DNA"/>
</dbReference>
<keyword evidence="9 10" id="KW-0472">Membrane</keyword>
<accession>A0A2W1BR41</accession>
<dbReference type="Proteomes" id="UP000249218">
    <property type="component" value="Unassembled WGS sequence"/>
</dbReference>
<dbReference type="AlphaFoldDB" id="A0A2W1BR41"/>
<organism evidence="11 12">
    <name type="scientific">Helicoverpa armigera</name>
    <name type="common">Cotton bollworm</name>
    <name type="synonym">Heliothis armigera</name>
    <dbReference type="NCBI Taxonomy" id="29058"/>
    <lineage>
        <taxon>Eukaryota</taxon>
        <taxon>Metazoa</taxon>
        <taxon>Ecdysozoa</taxon>
        <taxon>Arthropoda</taxon>
        <taxon>Hexapoda</taxon>
        <taxon>Insecta</taxon>
        <taxon>Pterygota</taxon>
        <taxon>Neoptera</taxon>
        <taxon>Endopterygota</taxon>
        <taxon>Lepidoptera</taxon>
        <taxon>Glossata</taxon>
        <taxon>Ditrysia</taxon>
        <taxon>Noctuoidea</taxon>
        <taxon>Noctuidae</taxon>
        <taxon>Heliothinae</taxon>
        <taxon>Helicoverpa</taxon>
    </lineage>
</organism>
<evidence type="ECO:0000256" key="10">
    <source>
        <dbReference type="RuleBase" id="RU363063"/>
    </source>
</evidence>
<dbReference type="GO" id="GO:0006493">
    <property type="term" value="P:protein O-linked glycosylation"/>
    <property type="evidence" value="ECO:0007669"/>
    <property type="project" value="TreeGrafter"/>
</dbReference>
<feature type="transmembrane region" description="Helical" evidence="10">
    <location>
        <begin position="20"/>
        <end position="40"/>
    </location>
</feature>
<evidence type="ECO:0000256" key="9">
    <source>
        <dbReference type="ARBA" id="ARBA00023136"/>
    </source>
</evidence>
<sequence>MLLHQPIYSATVAGPRRYVLLLPTLLLLLLVLWPPLWWYVVRSGYALLPPPELSRHYVVNRSLQDYLDKIGILLEPKESPCGPGKDAPIIIMVSTTAPRTGQRTAVRETWGLYQPTLFVMGIYGDRDKQLAENIREAEEYHDLLVFDFRDQKENQTLKTALMMKYTLLRCPIAHFMLKTQDNAMVNPWMLNKVIWQHLDRPLVGYALNDTHLLRDEYRKGYNAGKRYDDEMPTYLSGAGYLIKGEYIEHILRGALHVPIVHLEDVYFTYLVAHKHLGLVLTHDSRLSPFKPWWKAGCVYWNFASLHGLTPAEIYHAWSCIETLISKYKTIAGVCQYFNYCFGWFMALAVY</sequence>
<dbReference type="InterPro" id="IPR002659">
    <property type="entry name" value="Glyco_trans_31"/>
</dbReference>
<keyword evidence="6 10" id="KW-0735">Signal-anchor</keyword>
<keyword evidence="5 10" id="KW-0812">Transmembrane</keyword>
<comment type="subcellular location">
    <subcellularLocation>
        <location evidence="1 10">Golgi apparatus membrane</location>
        <topology evidence="1 10">Single-pass type II membrane protein</topology>
    </subcellularLocation>
</comment>
<evidence type="ECO:0000256" key="8">
    <source>
        <dbReference type="ARBA" id="ARBA00023034"/>
    </source>
</evidence>
<evidence type="ECO:0000256" key="1">
    <source>
        <dbReference type="ARBA" id="ARBA00004323"/>
    </source>
</evidence>